<dbReference type="EMBL" id="RRYP01032072">
    <property type="protein sequence ID" value="TNV70863.1"/>
    <property type="molecule type" value="Genomic_DNA"/>
</dbReference>
<sequence length="107" mass="12234">MPRLQARNSSFSNAHASAAPCLAMQVTLVMPAFAFLMTSKSTKYLKAIQSPLTGMGAQMQRATRGKLSLPTWMKIYRCLKSFRGRGILRPWRRKNNYKSRFRHLSQP</sequence>
<organism evidence="2 3">
    <name type="scientific">Halteria grandinella</name>
    <dbReference type="NCBI Taxonomy" id="5974"/>
    <lineage>
        <taxon>Eukaryota</taxon>
        <taxon>Sar</taxon>
        <taxon>Alveolata</taxon>
        <taxon>Ciliophora</taxon>
        <taxon>Intramacronucleata</taxon>
        <taxon>Spirotrichea</taxon>
        <taxon>Stichotrichia</taxon>
        <taxon>Sporadotrichida</taxon>
        <taxon>Halteriidae</taxon>
        <taxon>Halteria</taxon>
    </lineage>
</organism>
<evidence type="ECO:0000313" key="3">
    <source>
        <dbReference type="Proteomes" id="UP000785679"/>
    </source>
</evidence>
<evidence type="ECO:0000313" key="2">
    <source>
        <dbReference type="EMBL" id="TNV70863.1"/>
    </source>
</evidence>
<keyword evidence="1" id="KW-0472">Membrane</keyword>
<keyword evidence="3" id="KW-1185">Reference proteome</keyword>
<name>A0A8J8SUI2_HALGN</name>
<keyword evidence="1" id="KW-1133">Transmembrane helix</keyword>
<protein>
    <submittedName>
        <fullName evidence="2">Uncharacterized protein</fullName>
    </submittedName>
</protein>
<evidence type="ECO:0000256" key="1">
    <source>
        <dbReference type="SAM" id="Phobius"/>
    </source>
</evidence>
<feature type="transmembrane region" description="Helical" evidence="1">
    <location>
        <begin position="16"/>
        <end position="36"/>
    </location>
</feature>
<dbReference type="Proteomes" id="UP000785679">
    <property type="component" value="Unassembled WGS sequence"/>
</dbReference>
<proteinExistence type="predicted"/>
<reference evidence="2" key="1">
    <citation type="submission" date="2019-06" db="EMBL/GenBank/DDBJ databases">
        <authorList>
            <person name="Zheng W."/>
        </authorList>
    </citation>
    <scope>NUCLEOTIDE SEQUENCE</scope>
    <source>
        <strain evidence="2">QDHG01</strain>
    </source>
</reference>
<dbReference type="AlphaFoldDB" id="A0A8J8SUI2"/>
<comment type="caution">
    <text evidence="2">The sequence shown here is derived from an EMBL/GenBank/DDBJ whole genome shotgun (WGS) entry which is preliminary data.</text>
</comment>
<keyword evidence="1" id="KW-0812">Transmembrane</keyword>
<accession>A0A8J8SUI2</accession>
<gene>
    <name evidence="2" type="ORF">FGO68_gene10049</name>
</gene>